<dbReference type="SUPFAM" id="SSF46689">
    <property type="entry name" value="Homeodomain-like"/>
    <property type="match status" value="1"/>
</dbReference>
<dbReference type="AlphaFoldDB" id="A0A9D1JJF4"/>
<dbReference type="Gene3D" id="1.10.10.10">
    <property type="entry name" value="Winged helix-like DNA-binding domain superfamily/Winged helix DNA-binding domain"/>
    <property type="match status" value="1"/>
</dbReference>
<comment type="caution">
    <text evidence="1">The sequence shown here is derived from an EMBL/GenBank/DDBJ whole genome shotgun (WGS) entry which is preliminary data.</text>
</comment>
<name>A0A9D1JJF4_9FIRM</name>
<dbReference type="Proteomes" id="UP000823935">
    <property type="component" value="Unassembled WGS sequence"/>
</dbReference>
<gene>
    <name evidence="1" type="ORF">IAB44_05745</name>
</gene>
<accession>A0A9D1JJF4</accession>
<protein>
    <submittedName>
        <fullName evidence="1">Transcriptional regulator</fullName>
    </submittedName>
</protein>
<reference evidence="1" key="1">
    <citation type="submission" date="2020-10" db="EMBL/GenBank/DDBJ databases">
        <authorList>
            <person name="Gilroy R."/>
        </authorList>
    </citation>
    <scope>NUCLEOTIDE SEQUENCE</scope>
    <source>
        <strain evidence="1">CHK190-19873</strain>
    </source>
</reference>
<reference evidence="1" key="2">
    <citation type="journal article" date="2021" name="PeerJ">
        <title>Extensive microbial diversity within the chicken gut microbiome revealed by metagenomics and culture.</title>
        <authorList>
            <person name="Gilroy R."/>
            <person name="Ravi A."/>
            <person name="Getino M."/>
            <person name="Pursley I."/>
            <person name="Horton D.L."/>
            <person name="Alikhan N.F."/>
            <person name="Baker D."/>
            <person name="Gharbi K."/>
            <person name="Hall N."/>
            <person name="Watson M."/>
            <person name="Adriaenssens E.M."/>
            <person name="Foster-Nyarko E."/>
            <person name="Jarju S."/>
            <person name="Secka A."/>
            <person name="Antonio M."/>
            <person name="Oren A."/>
            <person name="Chaudhuri R.R."/>
            <person name="La Ragione R."/>
            <person name="Hildebrand F."/>
            <person name="Pallen M.J."/>
        </authorList>
    </citation>
    <scope>NUCLEOTIDE SEQUENCE</scope>
    <source>
        <strain evidence="1">CHK190-19873</strain>
    </source>
</reference>
<evidence type="ECO:0000313" key="1">
    <source>
        <dbReference type="EMBL" id="HIS31040.1"/>
    </source>
</evidence>
<dbReference type="InterPro" id="IPR009057">
    <property type="entry name" value="Homeodomain-like_sf"/>
</dbReference>
<dbReference type="EMBL" id="DVIQ01000027">
    <property type="protein sequence ID" value="HIS31040.1"/>
    <property type="molecule type" value="Genomic_DNA"/>
</dbReference>
<sequence>MIKVEVIFMLHNEARHLIVQALNHQIPVKEIAKCFSVNTSTIYRLREQLKATGSVETRTSLRGRKRSLSADDLARIDRLIQQQPHITIHEVTETLQLHVSDETVRKAIVKLGYVYKKKSLHASEQDRPRCSAEADRLAAVPIGERHRPSCVSR</sequence>
<proteinExistence type="predicted"/>
<evidence type="ECO:0000313" key="2">
    <source>
        <dbReference type="Proteomes" id="UP000823935"/>
    </source>
</evidence>
<dbReference type="InterPro" id="IPR036388">
    <property type="entry name" value="WH-like_DNA-bd_sf"/>
</dbReference>
<organism evidence="1 2">
    <name type="scientific">Candidatus Limivivens intestinipullorum</name>
    <dbReference type="NCBI Taxonomy" id="2840858"/>
    <lineage>
        <taxon>Bacteria</taxon>
        <taxon>Bacillati</taxon>
        <taxon>Bacillota</taxon>
        <taxon>Clostridia</taxon>
        <taxon>Lachnospirales</taxon>
        <taxon>Lachnospiraceae</taxon>
        <taxon>Lachnospiraceae incertae sedis</taxon>
        <taxon>Candidatus Limivivens</taxon>
    </lineage>
</organism>